<dbReference type="InterPro" id="IPR032710">
    <property type="entry name" value="NTF2-like_dom_sf"/>
</dbReference>
<dbReference type="SUPFAM" id="SSF54427">
    <property type="entry name" value="NTF2-like"/>
    <property type="match status" value="1"/>
</dbReference>
<evidence type="ECO:0000259" key="9">
    <source>
        <dbReference type="SMART" id="SM00978"/>
    </source>
</evidence>
<comment type="similarity">
    <text evidence="6">Belongs to the mitochondrion-specific ribosomal protein mL45 family.</text>
</comment>
<sequence>MMVSSRKKHYNPKFKWLRNKKFIPIDLPDFQEKPSREKMRTRLKELGVLPPRFWKRRPMTITTTSTIVNPYEPPPGDGKSSIIPKVGSTCIVDKVKEQKDYMLAKRQITNYDSNFNTKVFPQEAHDIYVKAHTILMKNDPEELSEYVTESAIMEMMSGIKNKTLRWKFIESLEPPKIVQMSVAPVIQESNLFGQVTVRFHTKQASTMLAIYDRFGRLFYGSETIAKDVLEYVVFEKHIVNEYGTWRLHAKIIPEWMPSREPMPKTTIVEKIEDMDEDVEDEVLYEDDYKSYAEEDSMQKVPQTTAQ</sequence>
<dbReference type="SMART" id="SM00978">
    <property type="entry name" value="Tim44"/>
    <property type="match status" value="1"/>
</dbReference>
<evidence type="ECO:0000256" key="5">
    <source>
        <dbReference type="ARBA" id="ARBA00023274"/>
    </source>
</evidence>
<dbReference type="RefSeq" id="XP_002429740.1">
    <property type="nucleotide sequence ID" value="XM_002429695.1"/>
</dbReference>
<dbReference type="CTD" id="8230022"/>
<reference evidence="11" key="3">
    <citation type="submission" date="2021-02" db="UniProtKB">
        <authorList>
            <consortium name="EnsemblMetazoa"/>
        </authorList>
    </citation>
    <scope>IDENTIFICATION</scope>
    <source>
        <strain evidence="11">USDA</strain>
    </source>
</reference>
<evidence type="ECO:0000256" key="4">
    <source>
        <dbReference type="ARBA" id="ARBA00023128"/>
    </source>
</evidence>
<dbReference type="KEGG" id="phu:Phum_PHUM450120"/>
<keyword evidence="5" id="KW-0687">Ribonucleoprotein</keyword>
<dbReference type="OrthoDB" id="19619at2759"/>
<evidence type="ECO:0000256" key="2">
    <source>
        <dbReference type="ARBA" id="ARBA00022946"/>
    </source>
</evidence>
<dbReference type="AlphaFoldDB" id="E0VUE6"/>
<dbReference type="HOGENOM" id="CLU_038409_1_1_1"/>
<reference evidence="10" key="1">
    <citation type="submission" date="2007-04" db="EMBL/GenBank/DDBJ databases">
        <title>Annotation of Pediculus humanus corporis strain USDA.</title>
        <authorList>
            <person name="Kirkness E."/>
            <person name="Hannick L."/>
            <person name="Hass B."/>
            <person name="Bruggner R."/>
            <person name="Lawson D."/>
            <person name="Bidwell S."/>
            <person name="Joardar V."/>
            <person name="Caler E."/>
            <person name="Walenz B."/>
            <person name="Inman J."/>
            <person name="Schobel S."/>
            <person name="Galinsky K."/>
            <person name="Amedeo P."/>
            <person name="Strausberg R."/>
        </authorList>
    </citation>
    <scope>NUCLEOTIDE SEQUENCE</scope>
    <source>
        <strain evidence="10">USDA</strain>
    </source>
</reference>
<evidence type="ECO:0000256" key="7">
    <source>
        <dbReference type="ARBA" id="ARBA00039448"/>
    </source>
</evidence>
<keyword evidence="2" id="KW-0809">Transit peptide</keyword>
<keyword evidence="3 10" id="KW-0689">Ribosomal protein</keyword>
<dbReference type="EMBL" id="DS235786">
    <property type="protein sequence ID" value="EEB17002.1"/>
    <property type="molecule type" value="Genomic_DNA"/>
</dbReference>
<evidence type="ECO:0000256" key="3">
    <source>
        <dbReference type="ARBA" id="ARBA00022980"/>
    </source>
</evidence>
<evidence type="ECO:0000313" key="11">
    <source>
        <dbReference type="EnsemblMetazoa" id="PHUM450120-PA"/>
    </source>
</evidence>
<dbReference type="GO" id="GO:0005739">
    <property type="term" value="C:mitochondrion"/>
    <property type="evidence" value="ECO:0007669"/>
    <property type="project" value="UniProtKB-SubCell"/>
</dbReference>
<dbReference type="FunCoup" id="E0VUE6">
    <property type="interactions" value="1311"/>
</dbReference>
<dbReference type="STRING" id="121224.E0VUE6"/>
<keyword evidence="12" id="KW-1185">Reference proteome</keyword>
<protein>
    <recommendedName>
        <fullName evidence="7">Large ribosomal subunit protein mL45</fullName>
    </recommendedName>
    <alternativeName>
        <fullName evidence="8">39S ribosomal protein L45, mitochondrial</fullName>
    </alternativeName>
</protein>
<evidence type="ECO:0000313" key="12">
    <source>
        <dbReference type="Proteomes" id="UP000009046"/>
    </source>
</evidence>
<evidence type="ECO:0000313" key="10">
    <source>
        <dbReference type="EMBL" id="EEB17002.1"/>
    </source>
</evidence>
<dbReference type="PANTHER" id="PTHR28554:SF1">
    <property type="entry name" value="LARGE RIBOSOMAL SUBUNIT PROTEIN ML45"/>
    <property type="match status" value="1"/>
</dbReference>
<evidence type="ECO:0000256" key="8">
    <source>
        <dbReference type="ARBA" id="ARBA00043031"/>
    </source>
</evidence>
<keyword evidence="4" id="KW-0496">Mitochondrion</keyword>
<feature type="domain" description="Tim44-like" evidence="9">
    <location>
        <begin position="103"/>
        <end position="252"/>
    </location>
</feature>
<dbReference type="GeneID" id="8230022"/>
<dbReference type="GO" id="GO:1990904">
    <property type="term" value="C:ribonucleoprotein complex"/>
    <property type="evidence" value="ECO:0007669"/>
    <property type="project" value="UniProtKB-KW"/>
</dbReference>
<dbReference type="InParanoid" id="E0VUE6"/>
<comment type="subcellular location">
    <subcellularLocation>
        <location evidence="1">Mitochondrion</location>
    </subcellularLocation>
</comment>
<dbReference type="PANTHER" id="PTHR28554">
    <property type="entry name" value="39S RIBOSOMAL PROTEIN L45, MITOCHONDRIAL"/>
    <property type="match status" value="1"/>
</dbReference>
<dbReference type="InterPro" id="IPR051975">
    <property type="entry name" value="mtLSU_mL45"/>
</dbReference>
<gene>
    <name evidence="11" type="primary">8230022</name>
    <name evidence="10" type="ORF">Phum_PHUM450120</name>
</gene>
<evidence type="ECO:0000256" key="6">
    <source>
        <dbReference type="ARBA" id="ARBA00038073"/>
    </source>
</evidence>
<dbReference type="FunFam" id="3.10.450.240:FF:000003">
    <property type="entry name" value="39S ribosomal protein L45, mitochondrial"/>
    <property type="match status" value="1"/>
</dbReference>
<dbReference type="eggNOG" id="KOG4599">
    <property type="taxonomic scope" value="Eukaryota"/>
</dbReference>
<dbReference type="InterPro" id="IPR007379">
    <property type="entry name" value="Tim44-like_dom"/>
</dbReference>
<organism>
    <name type="scientific">Pediculus humanus subsp. corporis</name>
    <name type="common">Body louse</name>
    <dbReference type="NCBI Taxonomy" id="121224"/>
    <lineage>
        <taxon>Eukaryota</taxon>
        <taxon>Metazoa</taxon>
        <taxon>Ecdysozoa</taxon>
        <taxon>Arthropoda</taxon>
        <taxon>Hexapoda</taxon>
        <taxon>Insecta</taxon>
        <taxon>Pterygota</taxon>
        <taxon>Neoptera</taxon>
        <taxon>Paraneoptera</taxon>
        <taxon>Psocodea</taxon>
        <taxon>Troctomorpha</taxon>
        <taxon>Phthiraptera</taxon>
        <taxon>Anoplura</taxon>
        <taxon>Pediculidae</taxon>
        <taxon>Pediculus</taxon>
    </lineage>
</organism>
<dbReference type="Gene3D" id="3.10.450.240">
    <property type="match status" value="1"/>
</dbReference>
<accession>E0VUE6</accession>
<dbReference type="EMBL" id="AAZO01005488">
    <property type="status" value="NOT_ANNOTATED_CDS"/>
    <property type="molecule type" value="Genomic_DNA"/>
</dbReference>
<dbReference type="Proteomes" id="UP000009046">
    <property type="component" value="Unassembled WGS sequence"/>
</dbReference>
<dbReference type="OMA" id="HTHMAAK"/>
<evidence type="ECO:0000256" key="1">
    <source>
        <dbReference type="ARBA" id="ARBA00004173"/>
    </source>
</evidence>
<reference evidence="10" key="2">
    <citation type="submission" date="2007-04" db="EMBL/GenBank/DDBJ databases">
        <title>The genome of the human body louse.</title>
        <authorList>
            <consortium name="The Human Body Louse Genome Consortium"/>
            <person name="Kirkness E."/>
            <person name="Walenz B."/>
            <person name="Hass B."/>
            <person name="Bruggner R."/>
            <person name="Strausberg R."/>
        </authorList>
    </citation>
    <scope>NUCLEOTIDE SEQUENCE</scope>
    <source>
        <strain evidence="10">USDA</strain>
    </source>
</reference>
<dbReference type="EnsemblMetazoa" id="PHUM450120-RA">
    <property type="protein sequence ID" value="PHUM450120-PA"/>
    <property type="gene ID" value="PHUM450120"/>
</dbReference>
<dbReference type="Pfam" id="PF04280">
    <property type="entry name" value="Tim44"/>
    <property type="match status" value="1"/>
</dbReference>
<dbReference type="GO" id="GO:0005840">
    <property type="term" value="C:ribosome"/>
    <property type="evidence" value="ECO:0007669"/>
    <property type="project" value="UniProtKB-KW"/>
</dbReference>
<proteinExistence type="inferred from homology"/>
<name>E0VUE6_PEDHC</name>
<dbReference type="VEuPathDB" id="VectorBase:PHUM450120"/>